<evidence type="ECO:0000256" key="1">
    <source>
        <dbReference type="SAM" id="SignalP"/>
    </source>
</evidence>
<organism evidence="2 3">
    <name type="scientific">Macaca fascicularis</name>
    <name type="common">Crab-eating macaque</name>
    <name type="synonym">Cynomolgus monkey</name>
    <dbReference type="NCBI Taxonomy" id="9541"/>
    <lineage>
        <taxon>Eukaryota</taxon>
        <taxon>Metazoa</taxon>
        <taxon>Chordata</taxon>
        <taxon>Craniata</taxon>
        <taxon>Vertebrata</taxon>
        <taxon>Euteleostomi</taxon>
        <taxon>Mammalia</taxon>
        <taxon>Eutheria</taxon>
        <taxon>Euarchontoglires</taxon>
        <taxon>Primates</taxon>
        <taxon>Haplorrhini</taxon>
        <taxon>Catarrhini</taxon>
        <taxon>Cercopithecidae</taxon>
        <taxon>Cercopithecinae</taxon>
        <taxon>Macaca</taxon>
    </lineage>
</organism>
<feature type="chain" id="PRO_5031108184" evidence="1">
    <location>
        <begin position="21"/>
        <end position="66"/>
    </location>
</feature>
<keyword evidence="1" id="KW-0732">Signal</keyword>
<keyword evidence="3" id="KW-1185">Reference proteome</keyword>
<evidence type="ECO:0000313" key="3">
    <source>
        <dbReference type="Proteomes" id="UP000233100"/>
    </source>
</evidence>
<name>A0A7N9DHZ1_MACFA</name>
<reference evidence="2" key="3">
    <citation type="submission" date="2025-09" db="UniProtKB">
        <authorList>
            <consortium name="Ensembl"/>
        </authorList>
    </citation>
    <scope>IDENTIFICATION</scope>
</reference>
<sequence>LTWRMDWGVLSPMNFINCLSFCLVLKQGSRVHVHNVQVCYICIHVPCWCGAPINSSYPIKSSFTSL</sequence>
<reference evidence="2 3" key="1">
    <citation type="submission" date="2013-03" db="EMBL/GenBank/DDBJ databases">
        <authorList>
            <person name="Warren W."/>
            <person name="Wilson R.K."/>
        </authorList>
    </citation>
    <scope>NUCLEOTIDE SEQUENCE</scope>
</reference>
<dbReference type="Ensembl" id="ENSMFAT00000074460.1">
    <property type="protein sequence ID" value="ENSMFAP00000063901.1"/>
    <property type="gene ID" value="ENSMFAG00000054331.1"/>
</dbReference>
<feature type="signal peptide" evidence="1">
    <location>
        <begin position="1"/>
        <end position="20"/>
    </location>
</feature>
<evidence type="ECO:0000313" key="2">
    <source>
        <dbReference type="Ensembl" id="ENSMFAP00000063901.1"/>
    </source>
</evidence>
<accession>A0A7N9DHZ1</accession>
<dbReference type="GeneTree" id="ENSGT01150000287168"/>
<dbReference type="Proteomes" id="UP000233100">
    <property type="component" value="Chromosome X"/>
</dbReference>
<reference evidence="2" key="2">
    <citation type="submission" date="2025-08" db="UniProtKB">
        <authorList>
            <consortium name="Ensembl"/>
        </authorList>
    </citation>
    <scope>IDENTIFICATION</scope>
</reference>
<dbReference type="AlphaFoldDB" id="A0A7N9DHZ1"/>
<protein>
    <submittedName>
        <fullName evidence="2">Uncharacterized protein</fullName>
    </submittedName>
</protein>
<proteinExistence type="predicted"/>